<sequence>MATDGHGICDHNGQGQRRDHSALAAGHTQGPELKATTLVRVIVHKARSFPTAVLRRHVVITSTWHVVLVPEASILK</sequence>
<feature type="region of interest" description="Disordered" evidence="1">
    <location>
        <begin position="1"/>
        <end position="29"/>
    </location>
</feature>
<evidence type="ECO:0000313" key="3">
    <source>
        <dbReference type="Proteomes" id="UP000837857"/>
    </source>
</evidence>
<accession>A0ABN8J5A5</accession>
<dbReference type="Proteomes" id="UP000837857">
    <property type="component" value="Chromosome 9"/>
</dbReference>
<name>A0ABN8J5A5_9NEOP</name>
<proteinExistence type="predicted"/>
<feature type="non-terminal residue" evidence="2">
    <location>
        <position position="76"/>
    </location>
</feature>
<dbReference type="EMBL" id="OW152821">
    <property type="protein sequence ID" value="CAH2076245.1"/>
    <property type="molecule type" value="Genomic_DNA"/>
</dbReference>
<protein>
    <submittedName>
        <fullName evidence="2">Uncharacterized protein</fullName>
    </submittedName>
</protein>
<reference evidence="2" key="1">
    <citation type="submission" date="2022-03" db="EMBL/GenBank/DDBJ databases">
        <authorList>
            <person name="Martin H S."/>
        </authorList>
    </citation>
    <scope>NUCLEOTIDE SEQUENCE</scope>
</reference>
<keyword evidence="3" id="KW-1185">Reference proteome</keyword>
<organism evidence="2 3">
    <name type="scientific">Iphiclides podalirius</name>
    <name type="common">scarce swallowtail</name>
    <dbReference type="NCBI Taxonomy" id="110791"/>
    <lineage>
        <taxon>Eukaryota</taxon>
        <taxon>Metazoa</taxon>
        <taxon>Ecdysozoa</taxon>
        <taxon>Arthropoda</taxon>
        <taxon>Hexapoda</taxon>
        <taxon>Insecta</taxon>
        <taxon>Pterygota</taxon>
        <taxon>Neoptera</taxon>
        <taxon>Endopterygota</taxon>
        <taxon>Lepidoptera</taxon>
        <taxon>Glossata</taxon>
        <taxon>Ditrysia</taxon>
        <taxon>Papilionoidea</taxon>
        <taxon>Papilionidae</taxon>
        <taxon>Papilioninae</taxon>
        <taxon>Iphiclides</taxon>
    </lineage>
</organism>
<evidence type="ECO:0000256" key="1">
    <source>
        <dbReference type="SAM" id="MobiDB-lite"/>
    </source>
</evidence>
<evidence type="ECO:0000313" key="2">
    <source>
        <dbReference type="EMBL" id="CAH2076245.1"/>
    </source>
</evidence>
<gene>
    <name evidence="2" type="ORF">IPOD504_LOCUS17197</name>
</gene>